<dbReference type="AlphaFoldDB" id="E4XKM4"/>
<dbReference type="InterPro" id="IPR037962">
    <property type="entry name" value="Neuralized"/>
</dbReference>
<proteinExistence type="predicted"/>
<dbReference type="PROSITE" id="PS51065">
    <property type="entry name" value="NHR"/>
    <property type="match status" value="1"/>
</dbReference>
<feature type="domain" description="NHR" evidence="1">
    <location>
        <begin position="2"/>
        <end position="175"/>
    </location>
</feature>
<dbReference type="GO" id="GO:0061630">
    <property type="term" value="F:ubiquitin protein ligase activity"/>
    <property type="evidence" value="ECO:0007669"/>
    <property type="project" value="TreeGrafter"/>
</dbReference>
<dbReference type="InterPro" id="IPR006573">
    <property type="entry name" value="NHR_dom"/>
</dbReference>
<organism evidence="2">
    <name type="scientific">Oikopleura dioica</name>
    <name type="common">Tunicate</name>
    <dbReference type="NCBI Taxonomy" id="34765"/>
    <lineage>
        <taxon>Eukaryota</taxon>
        <taxon>Metazoa</taxon>
        <taxon>Chordata</taxon>
        <taxon>Tunicata</taxon>
        <taxon>Appendicularia</taxon>
        <taxon>Copelata</taxon>
        <taxon>Oikopleuridae</taxon>
        <taxon>Oikopleura</taxon>
    </lineage>
</organism>
<dbReference type="Proteomes" id="UP000001307">
    <property type="component" value="Unassembled WGS sequence"/>
</dbReference>
<accession>E4XKM4</accession>
<dbReference type="EMBL" id="FN653065">
    <property type="protein sequence ID" value="CBY10727.1"/>
    <property type="molecule type" value="Genomic_DNA"/>
</dbReference>
<dbReference type="Gene3D" id="2.60.120.920">
    <property type="match status" value="1"/>
</dbReference>
<dbReference type="InterPro" id="IPR043136">
    <property type="entry name" value="B30.2/SPRY_sf"/>
</dbReference>
<protein>
    <recommendedName>
        <fullName evidence="1">NHR domain-containing protein</fullName>
    </recommendedName>
</protein>
<dbReference type="SMART" id="SM00588">
    <property type="entry name" value="NEUZ"/>
    <property type="match status" value="1"/>
</dbReference>
<dbReference type="InParanoid" id="E4XKM4"/>
<dbReference type="CDD" id="cd12887">
    <property type="entry name" value="SPRY_NHR_like"/>
    <property type="match status" value="1"/>
</dbReference>
<evidence type="ECO:0000313" key="2">
    <source>
        <dbReference type="EMBL" id="CBY10727.1"/>
    </source>
</evidence>
<reference evidence="2" key="1">
    <citation type="journal article" date="2010" name="Science">
        <title>Plasticity of animal genome architecture unmasked by rapid evolution of a pelagic tunicate.</title>
        <authorList>
            <person name="Denoeud F."/>
            <person name="Henriet S."/>
            <person name="Mungpakdee S."/>
            <person name="Aury J.M."/>
            <person name="Da Silva C."/>
            <person name="Brinkmann H."/>
            <person name="Mikhaleva J."/>
            <person name="Olsen L.C."/>
            <person name="Jubin C."/>
            <person name="Canestro C."/>
            <person name="Bouquet J.M."/>
            <person name="Danks G."/>
            <person name="Poulain J."/>
            <person name="Campsteijn C."/>
            <person name="Adamski M."/>
            <person name="Cross I."/>
            <person name="Yadetie F."/>
            <person name="Muffato M."/>
            <person name="Louis A."/>
            <person name="Butcher S."/>
            <person name="Tsagkogeorga G."/>
            <person name="Konrad A."/>
            <person name="Singh S."/>
            <person name="Jensen M.F."/>
            <person name="Cong E.H."/>
            <person name="Eikeseth-Otteraa H."/>
            <person name="Noel B."/>
            <person name="Anthouard V."/>
            <person name="Porcel B.M."/>
            <person name="Kachouri-Lafond R."/>
            <person name="Nishino A."/>
            <person name="Ugolini M."/>
            <person name="Chourrout P."/>
            <person name="Nishida H."/>
            <person name="Aasland R."/>
            <person name="Huzurbazar S."/>
            <person name="Westhof E."/>
            <person name="Delsuc F."/>
            <person name="Lehrach H."/>
            <person name="Reinhardt R."/>
            <person name="Weissenbach J."/>
            <person name="Roy S.W."/>
            <person name="Artiguenave F."/>
            <person name="Postlethwait J.H."/>
            <person name="Manak J.R."/>
            <person name="Thompson E.M."/>
            <person name="Jaillon O."/>
            <person name="Du Pasquier L."/>
            <person name="Boudinot P."/>
            <person name="Liberles D.A."/>
            <person name="Volff J.N."/>
            <person name="Philippe H."/>
            <person name="Lenhard B."/>
            <person name="Roest Crollius H."/>
            <person name="Wincker P."/>
            <person name="Chourrout D."/>
        </authorList>
    </citation>
    <scope>NUCLEOTIDE SEQUENCE [LARGE SCALE GENOMIC DNA]</scope>
</reference>
<dbReference type="OrthoDB" id="49113at2759"/>
<keyword evidence="3" id="KW-1185">Reference proteome</keyword>
<dbReference type="Pfam" id="PF07177">
    <property type="entry name" value="Neuralized"/>
    <property type="match status" value="1"/>
</dbReference>
<sequence>MSFSFHTEHHGHNVRFTDYERKIAYRERPRQTYSGAIAFSAEPMQQNQAFVVEITSSLATWSGSLEIGIVYGDLEEAKRAPSASLAKDSVVISVDGVSTNGNVDRVQNFAQASEILRRLRVGDIVGVQLDGASLKFLYNDEFYPIWDCVNVQNQHQIHGIVDLYGGIYGVELVNYEELFPNSAIFDESRNPFEMFHGFQRPEGRREEVVPVFIRVYQEVLAALPSLLFHESSEGMKISDKVFRRRMKDKTSVSHRGSRNS</sequence>
<dbReference type="PANTHER" id="PTHR12429:SF8">
    <property type="entry name" value="NEURALIZED-LIKE PROTEIN 2"/>
    <property type="match status" value="1"/>
</dbReference>
<name>E4XKM4_OIKDI</name>
<evidence type="ECO:0000313" key="3">
    <source>
        <dbReference type="Proteomes" id="UP000001307"/>
    </source>
</evidence>
<dbReference type="PANTHER" id="PTHR12429">
    <property type="entry name" value="NEURALIZED"/>
    <property type="match status" value="1"/>
</dbReference>
<evidence type="ECO:0000259" key="1">
    <source>
        <dbReference type="PROSITE" id="PS51065"/>
    </source>
</evidence>
<gene>
    <name evidence="2" type="ORF">GSOID_T00014236001</name>
</gene>